<dbReference type="InterPro" id="IPR001750">
    <property type="entry name" value="ND/Mrp_TM"/>
</dbReference>
<dbReference type="GO" id="GO:0005743">
    <property type="term" value="C:mitochondrial inner membrane"/>
    <property type="evidence" value="ECO:0007669"/>
    <property type="project" value="UniProtKB-SubCell"/>
</dbReference>
<evidence type="ECO:0000256" key="14">
    <source>
        <dbReference type="ARBA" id="ARBA00023128"/>
    </source>
</evidence>
<feature type="transmembrane region" description="Helical" evidence="18">
    <location>
        <begin position="553"/>
        <end position="573"/>
    </location>
</feature>
<feature type="transmembrane region" description="Helical" evidence="18">
    <location>
        <begin position="179"/>
        <end position="204"/>
    </location>
</feature>
<dbReference type="EC" id="7.1.1.2" evidence="3"/>
<evidence type="ECO:0000256" key="16">
    <source>
        <dbReference type="ARBA" id="ARBA00031027"/>
    </source>
</evidence>
<evidence type="ECO:0000256" key="10">
    <source>
        <dbReference type="ARBA" id="ARBA00022982"/>
    </source>
</evidence>
<feature type="transmembrane region" description="Helical" evidence="18">
    <location>
        <begin position="377"/>
        <end position="399"/>
    </location>
</feature>
<feature type="transmembrane region" description="Helical" evidence="18">
    <location>
        <begin position="296"/>
        <end position="318"/>
    </location>
</feature>
<accession>F8RJ93</accession>
<protein>
    <recommendedName>
        <fullName evidence="4">NADH-ubiquinone oxidoreductase chain 5</fullName>
        <ecNumber evidence="3">7.1.1.2</ecNumber>
    </recommendedName>
    <alternativeName>
        <fullName evidence="16">NADH dehydrogenase subunit 5</fullName>
    </alternativeName>
</protein>
<feature type="domain" description="NADH:quinone oxidoreductase/Mrp antiporter transmembrane" evidence="19">
    <location>
        <begin position="106"/>
        <end position="385"/>
    </location>
</feature>
<dbReference type="PANTHER" id="PTHR42829">
    <property type="entry name" value="NADH-UBIQUINONE OXIDOREDUCTASE CHAIN 5"/>
    <property type="match status" value="1"/>
</dbReference>
<dbReference type="GO" id="GO:0008137">
    <property type="term" value="F:NADH dehydrogenase (ubiquinone) activity"/>
    <property type="evidence" value="ECO:0007669"/>
    <property type="project" value="UniProtKB-EC"/>
</dbReference>
<evidence type="ECO:0000313" key="21">
    <source>
        <dbReference type="EMBL" id="ADK97575.1"/>
    </source>
</evidence>
<gene>
    <name evidence="21" type="primary">nad5</name>
</gene>
<evidence type="ECO:0000256" key="8">
    <source>
        <dbReference type="ARBA" id="ARBA00022792"/>
    </source>
</evidence>
<evidence type="ECO:0000256" key="17">
    <source>
        <dbReference type="ARBA" id="ARBA00049551"/>
    </source>
</evidence>
<feature type="transmembrane region" description="Helical" evidence="18">
    <location>
        <begin position="49"/>
        <end position="75"/>
    </location>
</feature>
<feature type="transmembrane region" description="Helical" evidence="18">
    <location>
        <begin position="111"/>
        <end position="130"/>
    </location>
</feature>
<evidence type="ECO:0000256" key="9">
    <source>
        <dbReference type="ARBA" id="ARBA00022967"/>
    </source>
</evidence>
<evidence type="ECO:0000256" key="12">
    <source>
        <dbReference type="ARBA" id="ARBA00023027"/>
    </source>
</evidence>
<comment type="catalytic activity">
    <reaction evidence="17">
        <text>a ubiquinone + NADH + 5 H(+)(in) = a ubiquinol + NAD(+) + 4 H(+)(out)</text>
        <dbReference type="Rhea" id="RHEA:29091"/>
        <dbReference type="Rhea" id="RHEA-COMP:9565"/>
        <dbReference type="Rhea" id="RHEA-COMP:9566"/>
        <dbReference type="ChEBI" id="CHEBI:15378"/>
        <dbReference type="ChEBI" id="CHEBI:16389"/>
        <dbReference type="ChEBI" id="CHEBI:17976"/>
        <dbReference type="ChEBI" id="CHEBI:57540"/>
        <dbReference type="ChEBI" id="CHEBI:57945"/>
        <dbReference type="EC" id="7.1.1.2"/>
    </reaction>
</comment>
<feature type="transmembrane region" description="Helical" evidence="18">
    <location>
        <begin position="339"/>
        <end position="357"/>
    </location>
</feature>
<keyword evidence="5" id="KW-0813">Transport</keyword>
<keyword evidence="9" id="KW-1278">Translocase</keyword>
<feature type="transmembrane region" description="Helical" evidence="18">
    <location>
        <begin position="454"/>
        <end position="474"/>
    </location>
</feature>
<feature type="domain" description="NADH dehydrogenase subunit 5 C-terminal" evidence="20">
    <location>
        <begin position="393"/>
        <end position="571"/>
    </location>
</feature>
<evidence type="ECO:0000256" key="15">
    <source>
        <dbReference type="ARBA" id="ARBA00023136"/>
    </source>
</evidence>
<evidence type="ECO:0000256" key="5">
    <source>
        <dbReference type="ARBA" id="ARBA00022448"/>
    </source>
</evidence>
<evidence type="ECO:0000259" key="19">
    <source>
        <dbReference type="Pfam" id="PF00361"/>
    </source>
</evidence>
<dbReference type="GO" id="GO:0003954">
    <property type="term" value="F:NADH dehydrogenase activity"/>
    <property type="evidence" value="ECO:0007669"/>
    <property type="project" value="TreeGrafter"/>
</dbReference>
<organism evidence="21">
    <name type="scientific">Peripatoides sp. DVL-2010</name>
    <dbReference type="NCBI Taxonomy" id="867919"/>
    <lineage>
        <taxon>Eukaryota</taxon>
        <taxon>Metazoa</taxon>
        <taxon>Ecdysozoa</taxon>
        <taxon>Onychophora</taxon>
        <taxon>Udeonychophora</taxon>
        <taxon>Euonychophora</taxon>
        <taxon>Peripatopsidae</taxon>
        <taxon>Peripatoides</taxon>
    </lineage>
</organism>
<dbReference type="GO" id="GO:0042773">
    <property type="term" value="P:ATP synthesis coupled electron transport"/>
    <property type="evidence" value="ECO:0007669"/>
    <property type="project" value="InterPro"/>
</dbReference>
<evidence type="ECO:0000259" key="20">
    <source>
        <dbReference type="Pfam" id="PF06455"/>
    </source>
</evidence>
<feature type="transmembrane region" description="Helical" evidence="18">
    <location>
        <begin position="272"/>
        <end position="290"/>
    </location>
</feature>
<keyword evidence="21" id="KW-0560">Oxidoreductase</keyword>
<dbReference type="InterPro" id="IPR003945">
    <property type="entry name" value="NU5C-like"/>
</dbReference>
<dbReference type="PRINTS" id="PR01434">
    <property type="entry name" value="NADHDHGNASE5"/>
</dbReference>
<feature type="transmembrane region" description="Helical" evidence="18">
    <location>
        <begin position="12"/>
        <end position="29"/>
    </location>
</feature>
<keyword evidence="15 18" id="KW-0472">Membrane</keyword>
<comment type="subcellular location">
    <subcellularLocation>
        <location evidence="2">Mitochondrion inner membrane</location>
        <topology evidence="2">Multi-pass membrane protein</topology>
    </subcellularLocation>
</comment>
<evidence type="ECO:0000256" key="4">
    <source>
        <dbReference type="ARBA" id="ARBA00021096"/>
    </source>
</evidence>
<keyword evidence="14 21" id="KW-0496">Mitochondrion</keyword>
<feature type="transmembrane region" description="Helical" evidence="18">
    <location>
        <begin position="420"/>
        <end position="442"/>
    </location>
</feature>
<sequence>MKFSYFKMSMLILLLIFSIFFPMSIIFLFKNEIILIEWEFISCQTNSMIMTMIFDWISMMFLSIVLLISSSVMYFSEFYMMDEKFKWRFCSITLLFVISPSMLIISPNMITILLGWDGLGLVSYILVIYYQNMKSASAGMLTALTNRIGDIAFLLCIGWMLNHGNWNFFSLSFSLDYEIKFWICFLMLLASMTKSAQIPFSAWLPAAMAAPTPISALVHSSTLVTAGVFLLIRFSEYFNSIFWFKSMLLFCASLTMFMASIVANYEYDIKKIIALSTLSQLGLMMIIISLGFLKLAFFHLITHALFKALMFICAGMIIHNFNHFQDIRMMGFVTNQMPIISMCLNSATLALCGMPFMTGFYSKDLILEQSLNMSINIISLIMLFLSSSMTIMYSIRLSYYSFFKFFHSKSFNMMSDNLKLNNSVLMLIFGSIIGGSMLSWLIFEFPMCINLTFFYKTLMLMLMIISSWLIIILNNKNYFLKMFLNMKTNLFMSKMWFFSELSSQSFIFFPLNNSMKLINLLDNGWIENFSTQSMFKNYKILSLLNEILQSNSLKSYLIISLIPMSLIIMLMMIF</sequence>
<dbReference type="Pfam" id="PF00361">
    <property type="entry name" value="Proton_antipo_M"/>
    <property type="match status" value="1"/>
</dbReference>
<evidence type="ECO:0000256" key="7">
    <source>
        <dbReference type="ARBA" id="ARBA00022692"/>
    </source>
</evidence>
<dbReference type="AlphaFoldDB" id="F8RJ93"/>
<evidence type="ECO:0000256" key="2">
    <source>
        <dbReference type="ARBA" id="ARBA00004448"/>
    </source>
</evidence>
<feature type="transmembrane region" description="Helical" evidence="18">
    <location>
        <begin position="216"/>
        <end position="235"/>
    </location>
</feature>
<keyword evidence="6" id="KW-0679">Respiratory chain</keyword>
<evidence type="ECO:0000256" key="13">
    <source>
        <dbReference type="ARBA" id="ARBA00023075"/>
    </source>
</evidence>
<keyword evidence="11 18" id="KW-1133">Transmembrane helix</keyword>
<reference evidence="21" key="1">
    <citation type="journal article" date="2010" name="Genome Biol. Evol.">
        <title>Ecdysozoan mitogenomics: evidence for a common origin of the legged invertebrates, the Panarthropoda.</title>
        <authorList>
            <person name="Rota-Stabelli O."/>
            <person name="Kayal E."/>
            <person name="Gleeson D."/>
            <person name="Daub J."/>
            <person name="Boore J.L."/>
            <person name="Telford M.J."/>
            <person name="Pisani D."/>
            <person name="Blaxter M."/>
            <person name="Lavrov D.V."/>
        </authorList>
    </citation>
    <scope>NUCLEOTIDE SEQUENCE</scope>
</reference>
<evidence type="ECO:0000256" key="11">
    <source>
        <dbReference type="ARBA" id="ARBA00022989"/>
    </source>
</evidence>
<evidence type="ECO:0000256" key="1">
    <source>
        <dbReference type="ARBA" id="ARBA00003257"/>
    </source>
</evidence>
<dbReference type="EMBL" id="HM600782">
    <property type="protein sequence ID" value="ADK97575.1"/>
    <property type="molecule type" value="Genomic_DNA"/>
</dbReference>
<feature type="transmembrane region" description="Helical" evidence="18">
    <location>
        <begin position="241"/>
        <end position="265"/>
    </location>
</feature>
<keyword evidence="10" id="KW-0249">Electron transport</keyword>
<name>F8RJ93_9BILA</name>
<dbReference type="GO" id="GO:0015990">
    <property type="term" value="P:electron transport coupled proton transport"/>
    <property type="evidence" value="ECO:0007669"/>
    <property type="project" value="TreeGrafter"/>
</dbReference>
<keyword evidence="8" id="KW-0999">Mitochondrion inner membrane</keyword>
<evidence type="ECO:0000256" key="18">
    <source>
        <dbReference type="SAM" id="Phobius"/>
    </source>
</evidence>
<dbReference type="Pfam" id="PF06455">
    <property type="entry name" value="NADH5_C"/>
    <property type="match status" value="1"/>
</dbReference>
<keyword evidence="12" id="KW-0520">NAD</keyword>
<comment type="function">
    <text evidence="1">Core subunit of the mitochondrial membrane respiratory chain NADH dehydrogenase (Complex I) that is believed to belong to the minimal assembly required for catalysis. Complex I functions in the transfer of electrons from NADH to the respiratory chain. The immediate electron acceptor for the enzyme is believed to be ubiquinone.</text>
</comment>
<geneLocation type="mitochondrion" evidence="21"/>
<evidence type="ECO:0000256" key="6">
    <source>
        <dbReference type="ARBA" id="ARBA00022660"/>
    </source>
</evidence>
<dbReference type="PANTHER" id="PTHR42829:SF2">
    <property type="entry name" value="NADH-UBIQUINONE OXIDOREDUCTASE CHAIN 5"/>
    <property type="match status" value="1"/>
</dbReference>
<evidence type="ECO:0000256" key="3">
    <source>
        <dbReference type="ARBA" id="ARBA00012944"/>
    </source>
</evidence>
<keyword evidence="7 18" id="KW-0812">Transmembrane</keyword>
<proteinExistence type="predicted"/>
<keyword evidence="13" id="KW-0830">Ubiquinone</keyword>
<feature type="transmembrane region" description="Helical" evidence="18">
    <location>
        <begin position="87"/>
        <end position="105"/>
    </location>
</feature>
<dbReference type="InterPro" id="IPR010934">
    <property type="entry name" value="NADH_DH_su5_C"/>
</dbReference>